<dbReference type="SUPFAM" id="SSF56854">
    <property type="entry name" value="Bcl-2 inhibitors of programmed cell death"/>
    <property type="match status" value="1"/>
</dbReference>
<dbReference type="InterPro" id="IPR011009">
    <property type="entry name" value="Kinase-like_dom_sf"/>
</dbReference>
<dbReference type="PANTHER" id="PTHR11042">
    <property type="entry name" value="EUKARYOTIC TRANSLATION INITIATION FACTOR 2-ALPHA KINASE EIF2-ALPHA KINASE -RELATED"/>
    <property type="match status" value="1"/>
</dbReference>
<dbReference type="EC" id="2.7.10.2" evidence="2"/>
<evidence type="ECO:0000256" key="12">
    <source>
        <dbReference type="SAM" id="MobiDB-lite"/>
    </source>
</evidence>
<evidence type="ECO:0000259" key="13">
    <source>
        <dbReference type="PROSITE" id="PS50011"/>
    </source>
</evidence>
<feature type="region of interest" description="Disordered" evidence="12">
    <location>
        <begin position="44"/>
        <end position="74"/>
    </location>
</feature>
<evidence type="ECO:0000256" key="7">
    <source>
        <dbReference type="ARBA" id="ARBA00022840"/>
    </source>
</evidence>
<keyword evidence="8" id="KW-0460">Magnesium</keyword>
<dbReference type="PANTHER" id="PTHR11042:SF75">
    <property type="entry name" value="WEE1-LIKE PROTEIN KINASE 2"/>
    <property type="match status" value="1"/>
</dbReference>
<organism evidence="14 15">
    <name type="scientific">Collichthys lucidus</name>
    <name type="common">Big head croaker</name>
    <name type="synonym">Sciaena lucida</name>
    <dbReference type="NCBI Taxonomy" id="240159"/>
    <lineage>
        <taxon>Eukaryota</taxon>
        <taxon>Metazoa</taxon>
        <taxon>Chordata</taxon>
        <taxon>Craniata</taxon>
        <taxon>Vertebrata</taxon>
        <taxon>Euteleostomi</taxon>
        <taxon>Actinopterygii</taxon>
        <taxon>Neopterygii</taxon>
        <taxon>Teleostei</taxon>
        <taxon>Neoteleostei</taxon>
        <taxon>Acanthomorphata</taxon>
        <taxon>Eupercaria</taxon>
        <taxon>Sciaenidae</taxon>
        <taxon>Collichthys</taxon>
    </lineage>
</organism>
<keyword evidence="10" id="KW-0539">Nucleus</keyword>
<keyword evidence="6 14" id="KW-0418">Kinase</keyword>
<dbReference type="Pfam" id="PF00069">
    <property type="entry name" value="Pkinase"/>
    <property type="match status" value="1"/>
</dbReference>
<evidence type="ECO:0000256" key="2">
    <source>
        <dbReference type="ARBA" id="ARBA00011903"/>
    </source>
</evidence>
<dbReference type="GO" id="GO:0005737">
    <property type="term" value="C:cytoplasm"/>
    <property type="evidence" value="ECO:0007669"/>
    <property type="project" value="InterPro"/>
</dbReference>
<feature type="compositionally biased region" description="Low complexity" evidence="12">
    <location>
        <begin position="44"/>
        <end position="55"/>
    </location>
</feature>
<comment type="subcellular location">
    <subcellularLocation>
        <location evidence="1">Nucleus</location>
    </subcellularLocation>
</comment>
<evidence type="ECO:0000313" key="15">
    <source>
        <dbReference type="Proteomes" id="UP000298787"/>
    </source>
</evidence>
<evidence type="ECO:0000256" key="10">
    <source>
        <dbReference type="ARBA" id="ARBA00023242"/>
    </source>
</evidence>
<dbReference type="GO" id="GO:0004715">
    <property type="term" value="F:non-membrane spanning protein tyrosine kinase activity"/>
    <property type="evidence" value="ECO:0007669"/>
    <property type="project" value="UniProtKB-EC"/>
</dbReference>
<dbReference type="InterPro" id="IPR036834">
    <property type="entry name" value="Bcl-2-like_sf"/>
</dbReference>
<dbReference type="EMBL" id="CM014084">
    <property type="protein sequence ID" value="TKS73152.1"/>
    <property type="molecule type" value="Genomic_DNA"/>
</dbReference>
<gene>
    <name evidence="14" type="ORF">D9C73_007230</name>
</gene>
<feature type="domain" description="Protein kinase" evidence="13">
    <location>
        <begin position="116"/>
        <end position="354"/>
    </location>
</feature>
<name>A0A4V6ANK3_COLLU</name>
<dbReference type="InterPro" id="IPR010479">
    <property type="entry name" value="BID"/>
</dbReference>
<dbReference type="AlphaFoldDB" id="A0A4V6ANK3"/>
<dbReference type="GO" id="GO:0060631">
    <property type="term" value="P:regulation of meiosis I"/>
    <property type="evidence" value="ECO:0007669"/>
    <property type="project" value="TreeGrafter"/>
</dbReference>
<evidence type="ECO:0000256" key="6">
    <source>
        <dbReference type="ARBA" id="ARBA00022777"/>
    </source>
</evidence>
<dbReference type="Pfam" id="PF06393">
    <property type="entry name" value="BID"/>
    <property type="match status" value="1"/>
</dbReference>
<keyword evidence="4" id="KW-0479">Metal-binding</keyword>
<dbReference type="FunFam" id="3.30.200.20:FF:000115">
    <property type="entry name" value="Wee1-like kinase 2"/>
    <property type="match status" value="1"/>
</dbReference>
<evidence type="ECO:0000256" key="4">
    <source>
        <dbReference type="ARBA" id="ARBA00022723"/>
    </source>
</evidence>
<feature type="binding site" evidence="11">
    <location>
        <position position="145"/>
    </location>
    <ligand>
        <name>ATP</name>
        <dbReference type="ChEBI" id="CHEBI:30616"/>
    </ligand>
</feature>
<keyword evidence="5 11" id="KW-0547">Nucleotide-binding</keyword>
<dbReference type="Gene3D" id="1.10.510.10">
    <property type="entry name" value="Transferase(Phosphotransferase) domain 1"/>
    <property type="match status" value="1"/>
</dbReference>
<dbReference type="GO" id="GO:0043065">
    <property type="term" value="P:positive regulation of apoptotic process"/>
    <property type="evidence" value="ECO:0007669"/>
    <property type="project" value="InterPro"/>
</dbReference>
<evidence type="ECO:0000256" key="9">
    <source>
        <dbReference type="ARBA" id="ARBA00023137"/>
    </source>
</evidence>
<dbReference type="InterPro" id="IPR000719">
    <property type="entry name" value="Prot_kinase_dom"/>
</dbReference>
<evidence type="ECO:0000256" key="3">
    <source>
        <dbReference type="ARBA" id="ARBA00022679"/>
    </source>
</evidence>
<dbReference type="Gene3D" id="1.10.437.10">
    <property type="entry name" value="Blc2-like"/>
    <property type="match status" value="1"/>
</dbReference>
<dbReference type="PROSITE" id="PS00107">
    <property type="entry name" value="PROTEIN_KINASE_ATP"/>
    <property type="match status" value="1"/>
</dbReference>
<proteinExistence type="predicted"/>
<evidence type="ECO:0000256" key="5">
    <source>
        <dbReference type="ARBA" id="ARBA00022741"/>
    </source>
</evidence>
<keyword evidence="15" id="KW-1185">Reference proteome</keyword>
<keyword evidence="3" id="KW-0808">Transferase</keyword>
<evidence type="ECO:0000256" key="1">
    <source>
        <dbReference type="ARBA" id="ARBA00004123"/>
    </source>
</evidence>
<keyword evidence="9" id="KW-0829">Tyrosine-protein kinase</keyword>
<dbReference type="GO" id="GO:0005634">
    <property type="term" value="C:nucleus"/>
    <property type="evidence" value="ECO:0007669"/>
    <property type="project" value="UniProtKB-SubCell"/>
</dbReference>
<dbReference type="GO" id="GO:0046872">
    <property type="term" value="F:metal ion binding"/>
    <property type="evidence" value="ECO:0007669"/>
    <property type="project" value="UniProtKB-KW"/>
</dbReference>
<dbReference type="InterPro" id="IPR017441">
    <property type="entry name" value="Protein_kinase_ATP_BS"/>
</dbReference>
<keyword evidence="7 11" id="KW-0067">ATP-binding</keyword>
<evidence type="ECO:0000256" key="8">
    <source>
        <dbReference type="ARBA" id="ARBA00022842"/>
    </source>
</evidence>
<reference evidence="14 15" key="1">
    <citation type="submission" date="2019-01" db="EMBL/GenBank/DDBJ databases">
        <title>Genome Assembly of Collichthys lucidus.</title>
        <authorList>
            <person name="Cai M."/>
            <person name="Xiao S."/>
        </authorList>
    </citation>
    <scope>NUCLEOTIDE SEQUENCE [LARGE SCALE GENOMIC DNA]</scope>
    <source>
        <strain evidence="14">JT15FE1705JMU</strain>
        <tissue evidence="14">Muscle</tissue>
    </source>
</reference>
<dbReference type="SUPFAM" id="SSF56112">
    <property type="entry name" value="Protein kinase-like (PK-like)"/>
    <property type="match status" value="1"/>
</dbReference>
<evidence type="ECO:0000313" key="14">
    <source>
        <dbReference type="EMBL" id="TKS73152.1"/>
    </source>
</evidence>
<dbReference type="InterPro" id="IPR050339">
    <property type="entry name" value="CC_SR_Kinase"/>
</dbReference>
<dbReference type="PROSITE" id="PS50011">
    <property type="entry name" value="PROTEIN_KINASE_DOM"/>
    <property type="match status" value="1"/>
</dbReference>
<accession>A0A4V6ANK3</accession>
<sequence length="635" mass="70445">MATLFDGISQQLDFTSCGEEGSSSDNSSDDYVSRIRSPRIRSPRICSPRIQSPSSACRTPRAQRHRSRSNTLSSPVQCTSPIPYTFWKKLRLCDSPSTPKRRAVQAFMLSRYESEFLELECIGVGEFGAVYKCVKRLDGCLYAIKRSRRPLAGSANEQLALKEVYAHAVLGHHPHVVRYYSAWAEDNHMIIQNEYCDGGSLNDAIMKKEVEGELFSEAELKDLLLQVSMGLKYIHSSGLVHLDVKPRDLGHVTSTSSPQVEEGDSRFLASEVLHEDYSNLPKADIFALGLTLLLAAGAPPLPQNGDEWHRLRKGQLPKLSKELSPPFNSLLQLLLDPDLTKRPSARELCKHTVLREERTGQLAAQLRRELNVEKFRTAMLEKELQEARLAAFSLKQNLPPGLNPSDKMGSLPKTGRRLVEQASPTPSALFFSNQAEMDALVNLTNGQDAAAVMLAFLQADCYTTNSEYSHELFYLSQDVGVTRDINYNGPRKEAVDEGCLETDGHLSSSITAALHDIQPSVELRPQGNHAGAAAIQQVAEGLRDIAAQLEHDVVDRATQNLSRNLSNSPSAQWGEHIIQEVNRVMRQGVVGLEHVPQEQVIVALTLTLVKGVCEQAPRLLRILFNVALQCISWGR</sequence>
<dbReference type="STRING" id="240159.A0A4V6ANK3"/>
<dbReference type="Proteomes" id="UP000298787">
    <property type="component" value="Chromosome 7"/>
</dbReference>
<dbReference type="Gene3D" id="3.30.200.20">
    <property type="entry name" value="Phosphorylase Kinase, domain 1"/>
    <property type="match status" value="1"/>
</dbReference>
<dbReference type="GO" id="GO:0005524">
    <property type="term" value="F:ATP binding"/>
    <property type="evidence" value="ECO:0007669"/>
    <property type="project" value="UniProtKB-UniRule"/>
</dbReference>
<protein>
    <recommendedName>
        <fullName evidence="2">non-specific protein-tyrosine kinase</fullName>
        <ecNumber evidence="2">2.7.10.2</ecNumber>
    </recommendedName>
</protein>
<evidence type="ECO:0000256" key="11">
    <source>
        <dbReference type="PROSITE-ProRule" id="PRU10141"/>
    </source>
</evidence>